<proteinExistence type="predicted"/>
<gene>
    <name evidence="3" type="ORF">PILCRDRAFT_10726</name>
</gene>
<dbReference type="OrthoDB" id="5584477at2759"/>
<reference evidence="4" key="2">
    <citation type="submission" date="2015-01" db="EMBL/GenBank/DDBJ databases">
        <title>Evolutionary Origins and Diversification of the Mycorrhizal Mutualists.</title>
        <authorList>
            <consortium name="DOE Joint Genome Institute"/>
            <consortium name="Mycorrhizal Genomics Consortium"/>
            <person name="Kohler A."/>
            <person name="Kuo A."/>
            <person name="Nagy L.G."/>
            <person name="Floudas D."/>
            <person name="Copeland A."/>
            <person name="Barry K.W."/>
            <person name="Cichocki N."/>
            <person name="Veneault-Fourrey C."/>
            <person name="LaButti K."/>
            <person name="Lindquist E.A."/>
            <person name="Lipzen A."/>
            <person name="Lundell T."/>
            <person name="Morin E."/>
            <person name="Murat C."/>
            <person name="Riley R."/>
            <person name="Ohm R."/>
            <person name="Sun H."/>
            <person name="Tunlid A."/>
            <person name="Henrissat B."/>
            <person name="Grigoriev I.V."/>
            <person name="Hibbett D.S."/>
            <person name="Martin F."/>
        </authorList>
    </citation>
    <scope>NUCLEOTIDE SEQUENCE [LARGE SCALE GENOMIC DNA]</scope>
    <source>
        <strain evidence="4">F 1598</strain>
    </source>
</reference>
<dbReference type="Proteomes" id="UP000054166">
    <property type="component" value="Unassembled WGS sequence"/>
</dbReference>
<dbReference type="InterPro" id="IPR011009">
    <property type="entry name" value="Kinase-like_dom_sf"/>
</dbReference>
<dbReference type="HOGENOM" id="CLU_447668_0_0_1"/>
<name>A0A0C3FGI0_PILCF</name>
<dbReference type="AlphaFoldDB" id="A0A0C3FGI0"/>
<dbReference type="EMBL" id="KN833012">
    <property type="protein sequence ID" value="KIM79066.1"/>
    <property type="molecule type" value="Genomic_DNA"/>
</dbReference>
<sequence length="610" mass="68854">MSKAFCMFTEQPMHRYIINGWMVGGKFGVAYYDHSGEVRTDYHYWNHEDLIRLIAGFMLGSDEVLGYDPTVVRVNGQVTHVSVGKMEYRIVCTLFKSQDMWADKDRQWEEAEFLLECKKNDISSVPDVHSREDLCVGGIPDSTLRCRSPNVNRVDVEDRVHRHFMMSPLCLPLTAFSSKSELMQAFIDIIQTHWQLVTIGILHRDLSLNNLGLQSVVPDAPSADNVSILPTPSPHCSTISQFQEWRGIIIDFDYAIWIKPSLNAAAHEPCKRDRTGTILFMSVELLDPPPQTEVTNSFQHDLESLFYVFVWICSMYDAPGQLRVMDSSSSQSLLLLKWNENKEAKSIGETKKGHLSYGGSKLAACFSPYFTTLAPFCIKSFDALFPKNSGAHEDYCASVSPVTHKEVITIFERAVEQVLEEESKEDQDAIKPTMHYPTLSQEPSTAQKQPFDHASDSVDPSLPGDMYPICKTAPLPSTAYNKFLDVDLVPTSSVTVTTCEIFENVKSNDAGWDALAKQAVSLIVTITEKQQEDPTNVVSLLSAHCNLLIVNLEAIRTKMRKKSSQHWMKKVLRNSTDKDVQADFKRFLDHHILSKSPFDHDQEVGRLASQ</sequence>
<dbReference type="InterPro" id="IPR059179">
    <property type="entry name" value="MLKL-like_MCAfunc"/>
</dbReference>
<feature type="region of interest" description="Disordered" evidence="1">
    <location>
        <begin position="421"/>
        <end position="457"/>
    </location>
</feature>
<dbReference type="PANTHER" id="PTHR38248:SF2">
    <property type="entry name" value="FUNK1 11"/>
    <property type="match status" value="1"/>
</dbReference>
<dbReference type="InterPro" id="IPR040976">
    <property type="entry name" value="Pkinase_fungal"/>
</dbReference>
<accession>A0A0C3FGI0</accession>
<dbReference type="InParanoid" id="A0A0C3FGI0"/>
<dbReference type="SUPFAM" id="SSF56112">
    <property type="entry name" value="Protein kinase-like (PK-like)"/>
    <property type="match status" value="1"/>
</dbReference>
<evidence type="ECO:0000256" key="1">
    <source>
        <dbReference type="SAM" id="MobiDB-lite"/>
    </source>
</evidence>
<reference evidence="3 4" key="1">
    <citation type="submission" date="2014-04" db="EMBL/GenBank/DDBJ databases">
        <authorList>
            <consortium name="DOE Joint Genome Institute"/>
            <person name="Kuo A."/>
            <person name="Tarkka M."/>
            <person name="Buscot F."/>
            <person name="Kohler A."/>
            <person name="Nagy L.G."/>
            <person name="Floudas D."/>
            <person name="Copeland A."/>
            <person name="Barry K.W."/>
            <person name="Cichocki N."/>
            <person name="Veneault-Fourrey C."/>
            <person name="LaButti K."/>
            <person name="Lindquist E.A."/>
            <person name="Lipzen A."/>
            <person name="Lundell T."/>
            <person name="Morin E."/>
            <person name="Murat C."/>
            <person name="Sun H."/>
            <person name="Tunlid A."/>
            <person name="Henrissat B."/>
            <person name="Grigoriev I.V."/>
            <person name="Hibbett D.S."/>
            <person name="Martin F."/>
            <person name="Nordberg H.P."/>
            <person name="Cantor M.N."/>
            <person name="Hua S.X."/>
        </authorList>
    </citation>
    <scope>NUCLEOTIDE SEQUENCE [LARGE SCALE GENOMIC DNA]</scope>
    <source>
        <strain evidence="3 4">F 1598</strain>
    </source>
</reference>
<dbReference type="PANTHER" id="PTHR38248">
    <property type="entry name" value="FUNK1 6"/>
    <property type="match status" value="1"/>
</dbReference>
<keyword evidence="4" id="KW-1185">Reference proteome</keyword>
<feature type="domain" description="Fungal-type protein kinase" evidence="2">
    <location>
        <begin position="99"/>
        <end position="313"/>
    </location>
</feature>
<dbReference type="Gene3D" id="1.10.510.10">
    <property type="entry name" value="Transferase(Phosphotransferase) domain 1"/>
    <property type="match status" value="1"/>
</dbReference>
<evidence type="ECO:0000313" key="4">
    <source>
        <dbReference type="Proteomes" id="UP000054166"/>
    </source>
</evidence>
<feature type="compositionally biased region" description="Polar residues" evidence="1">
    <location>
        <begin position="438"/>
        <end position="448"/>
    </location>
</feature>
<evidence type="ECO:0000313" key="3">
    <source>
        <dbReference type="EMBL" id="KIM79066.1"/>
    </source>
</evidence>
<evidence type="ECO:0000259" key="2">
    <source>
        <dbReference type="Pfam" id="PF17667"/>
    </source>
</evidence>
<dbReference type="CDD" id="cd21037">
    <property type="entry name" value="MLKL_NTD"/>
    <property type="match status" value="1"/>
</dbReference>
<organism evidence="3 4">
    <name type="scientific">Piloderma croceum (strain F 1598)</name>
    <dbReference type="NCBI Taxonomy" id="765440"/>
    <lineage>
        <taxon>Eukaryota</taxon>
        <taxon>Fungi</taxon>
        <taxon>Dikarya</taxon>
        <taxon>Basidiomycota</taxon>
        <taxon>Agaricomycotina</taxon>
        <taxon>Agaricomycetes</taxon>
        <taxon>Agaricomycetidae</taxon>
        <taxon>Atheliales</taxon>
        <taxon>Atheliaceae</taxon>
        <taxon>Piloderma</taxon>
    </lineage>
</organism>
<feature type="domain" description="Fungal-type protein kinase" evidence="2">
    <location>
        <begin position="6"/>
        <end position="96"/>
    </location>
</feature>
<protein>
    <recommendedName>
        <fullName evidence="2">Fungal-type protein kinase domain-containing protein</fullName>
    </recommendedName>
</protein>
<dbReference type="Pfam" id="PF17667">
    <property type="entry name" value="Pkinase_fungal"/>
    <property type="match status" value="2"/>
</dbReference>